<comment type="cofactor">
    <cofactor evidence="2">
        <name>[4Fe-4S] cluster</name>
        <dbReference type="ChEBI" id="CHEBI:49883"/>
    </cofactor>
</comment>
<evidence type="ECO:0000313" key="22">
    <source>
        <dbReference type="EMBL" id="MBW9111259.1"/>
    </source>
</evidence>
<dbReference type="InterPro" id="IPR003594">
    <property type="entry name" value="HATPase_dom"/>
</dbReference>
<keyword evidence="14" id="KW-0408">Iron</keyword>
<evidence type="ECO:0000256" key="15">
    <source>
        <dbReference type="ARBA" id="ARBA00023012"/>
    </source>
</evidence>
<keyword evidence="20" id="KW-0812">Transmembrane</keyword>
<keyword evidence="9" id="KW-0808">Transferase</keyword>
<proteinExistence type="predicted"/>
<evidence type="ECO:0000256" key="20">
    <source>
        <dbReference type="SAM" id="Phobius"/>
    </source>
</evidence>
<comment type="subcellular location">
    <subcellularLocation>
        <location evidence="3">Cytoplasm</location>
    </subcellularLocation>
</comment>
<evidence type="ECO:0000256" key="11">
    <source>
        <dbReference type="ARBA" id="ARBA00022741"/>
    </source>
</evidence>
<dbReference type="PROSITE" id="PS50109">
    <property type="entry name" value="HIS_KIN"/>
    <property type="match status" value="1"/>
</dbReference>
<keyword evidence="8" id="KW-0597">Phosphoprotein</keyword>
<dbReference type="EMBL" id="JAEUAX010000010">
    <property type="protein sequence ID" value="MBW9111259.1"/>
    <property type="molecule type" value="Genomic_DNA"/>
</dbReference>
<dbReference type="InterPro" id="IPR004358">
    <property type="entry name" value="Sig_transdc_His_kin-like_C"/>
</dbReference>
<dbReference type="PANTHER" id="PTHR24421:SF10">
    <property type="entry name" value="NITRATE_NITRITE SENSOR PROTEIN NARQ"/>
    <property type="match status" value="1"/>
</dbReference>
<protein>
    <recommendedName>
        <fullName evidence="5">Oxygen sensor histidine kinase NreB</fullName>
        <ecNumber evidence="4">2.7.13.3</ecNumber>
    </recommendedName>
    <alternativeName>
        <fullName evidence="18">Nitrogen regulation protein B</fullName>
    </alternativeName>
</protein>
<evidence type="ECO:0000256" key="19">
    <source>
        <dbReference type="SAM" id="Coils"/>
    </source>
</evidence>
<comment type="caution">
    <text evidence="22">The sequence shown here is derived from an EMBL/GenBank/DDBJ whole genome shotgun (WGS) entry which is preliminary data.</text>
</comment>
<dbReference type="SUPFAM" id="SSF55874">
    <property type="entry name" value="ATPase domain of HSP90 chaperone/DNA topoisomerase II/histidine kinase"/>
    <property type="match status" value="1"/>
</dbReference>
<evidence type="ECO:0000259" key="21">
    <source>
        <dbReference type="PROSITE" id="PS50109"/>
    </source>
</evidence>
<accession>A0ABS7I295</accession>
<dbReference type="InterPro" id="IPR005467">
    <property type="entry name" value="His_kinase_dom"/>
</dbReference>
<keyword evidence="19" id="KW-0175">Coiled coil</keyword>
<feature type="transmembrane region" description="Helical" evidence="20">
    <location>
        <begin position="32"/>
        <end position="51"/>
    </location>
</feature>
<evidence type="ECO:0000256" key="18">
    <source>
        <dbReference type="ARBA" id="ARBA00030800"/>
    </source>
</evidence>
<dbReference type="Gene3D" id="1.20.5.1930">
    <property type="match status" value="1"/>
</dbReference>
<evidence type="ECO:0000256" key="12">
    <source>
        <dbReference type="ARBA" id="ARBA00022777"/>
    </source>
</evidence>
<dbReference type="PRINTS" id="PR00344">
    <property type="entry name" value="BCTRLSENSOR"/>
</dbReference>
<feature type="transmembrane region" description="Helical" evidence="20">
    <location>
        <begin position="107"/>
        <end position="126"/>
    </location>
</feature>
<keyword evidence="15" id="KW-0902">Two-component regulatory system</keyword>
<dbReference type="RefSeq" id="WP_220340244.1">
    <property type="nucleotide sequence ID" value="NZ_JAEUAX010000010.1"/>
</dbReference>
<feature type="transmembrane region" description="Helical" evidence="20">
    <location>
        <begin position="7"/>
        <end position="26"/>
    </location>
</feature>
<organism evidence="22 23">
    <name type="scientific">Microbacterium ureisolvens</name>
    <dbReference type="NCBI Taxonomy" id="2781186"/>
    <lineage>
        <taxon>Bacteria</taxon>
        <taxon>Bacillati</taxon>
        <taxon>Actinomycetota</taxon>
        <taxon>Actinomycetes</taxon>
        <taxon>Micrococcales</taxon>
        <taxon>Microbacteriaceae</taxon>
        <taxon>Microbacterium</taxon>
    </lineage>
</organism>
<evidence type="ECO:0000256" key="1">
    <source>
        <dbReference type="ARBA" id="ARBA00000085"/>
    </source>
</evidence>
<keyword evidence="13" id="KW-0067">ATP-binding</keyword>
<dbReference type="Proteomes" id="UP000777440">
    <property type="component" value="Unassembled WGS sequence"/>
</dbReference>
<dbReference type="InterPro" id="IPR017205">
    <property type="entry name" value="Sig_transdc_His_kinase_ChrS"/>
</dbReference>
<dbReference type="Pfam" id="PF07730">
    <property type="entry name" value="HisKA_3"/>
    <property type="match status" value="1"/>
</dbReference>
<dbReference type="InterPro" id="IPR011712">
    <property type="entry name" value="Sig_transdc_His_kin_sub3_dim/P"/>
</dbReference>
<feature type="coiled-coil region" evidence="19">
    <location>
        <begin position="157"/>
        <end position="184"/>
    </location>
</feature>
<evidence type="ECO:0000256" key="2">
    <source>
        <dbReference type="ARBA" id="ARBA00001966"/>
    </source>
</evidence>
<keyword evidence="12 22" id="KW-0418">Kinase</keyword>
<evidence type="ECO:0000256" key="6">
    <source>
        <dbReference type="ARBA" id="ARBA00022485"/>
    </source>
</evidence>
<evidence type="ECO:0000256" key="17">
    <source>
        <dbReference type="ARBA" id="ARBA00024827"/>
    </source>
</evidence>
<keyword evidence="20" id="KW-0472">Membrane</keyword>
<keyword evidence="20" id="KW-1133">Transmembrane helix</keyword>
<dbReference type="PIRSF" id="PIRSF037434">
    <property type="entry name" value="STHK_ChrS"/>
    <property type="match status" value="1"/>
</dbReference>
<gene>
    <name evidence="22" type="ORF">JNB61_15890</name>
</gene>
<name>A0ABS7I295_9MICO</name>
<evidence type="ECO:0000256" key="3">
    <source>
        <dbReference type="ARBA" id="ARBA00004496"/>
    </source>
</evidence>
<keyword evidence="10" id="KW-0479">Metal-binding</keyword>
<dbReference type="InterPro" id="IPR050482">
    <property type="entry name" value="Sensor_HK_TwoCompSys"/>
</dbReference>
<feature type="transmembrane region" description="Helical" evidence="20">
    <location>
        <begin position="133"/>
        <end position="155"/>
    </location>
</feature>
<reference evidence="22 23" key="1">
    <citation type="journal article" date="2021" name="MBio">
        <title>Poor Competitiveness of Bradyrhizobium in Pigeon Pea Root Colonization in Indian Soils.</title>
        <authorList>
            <person name="Chalasani D."/>
            <person name="Basu A."/>
            <person name="Pullabhotla S.V.S.R.N."/>
            <person name="Jorrin B."/>
            <person name="Neal A.L."/>
            <person name="Poole P.S."/>
            <person name="Podile A.R."/>
            <person name="Tkacz A."/>
        </authorList>
    </citation>
    <scope>NUCLEOTIDE SEQUENCE [LARGE SCALE GENOMIC DNA]</scope>
    <source>
        <strain evidence="22 23">HU12</strain>
    </source>
</reference>
<evidence type="ECO:0000256" key="13">
    <source>
        <dbReference type="ARBA" id="ARBA00022840"/>
    </source>
</evidence>
<dbReference type="CDD" id="cd16917">
    <property type="entry name" value="HATPase_UhpB-NarQ-NarX-like"/>
    <property type="match status" value="1"/>
</dbReference>
<comment type="function">
    <text evidence="17">Member of the two-component regulatory system NreB/NreC involved in the control of dissimilatory nitrate/nitrite reduction in response to oxygen. NreB functions as a direct oxygen sensor histidine kinase which is autophosphorylated, in the absence of oxygen, probably at the conserved histidine residue, and transfers its phosphate group probably to a conserved aspartate residue of NreC. NreB/NreC activates the expression of the nitrate (narGHJI) and nitrite (nir) reductase operons, as well as the putative nitrate transporter gene narT.</text>
</comment>
<evidence type="ECO:0000256" key="7">
    <source>
        <dbReference type="ARBA" id="ARBA00022490"/>
    </source>
</evidence>
<sequence length="420" mass="43406">MLTKRGWDAIVSIVSAVIAIALVFLFPPATAVRTAIALGALVLFALGYALIGRDAVEPPRAAWRYPAFLSVAAVAAGIGAGAAPFMAMLQTLAYPLVWVIGDSRRRGVGGSAVIAGSVFVGASFGYGPSIDSLLAGGTTAVFSLSFAIAIGLWIARIAEYGEERERLLAELTAAQTQVEALSRERGASAERERLARDIHDTLAQTLAGLVIFAERAGRQSREGQTDAAATTIAAVEQVARDALAESRALVARTAAVPREPAFGAAVERLIERFRAHGAARIALDTAGVEGELDREAQVVLLRCLQEALSNVTKHAGAAKVAVRVAVSAGGAAVLEVSDDGRGFDVSPPGRGFGLEGMRERVALAAGAFEVASAPGRGTTLTIRLPTVSHDAPDAAAESLPVLPTTGDAADEVVRTKGDRA</sequence>
<keyword evidence="16" id="KW-0411">Iron-sulfur</keyword>
<evidence type="ECO:0000256" key="4">
    <source>
        <dbReference type="ARBA" id="ARBA00012438"/>
    </source>
</evidence>
<comment type="catalytic activity">
    <reaction evidence="1">
        <text>ATP + protein L-histidine = ADP + protein N-phospho-L-histidine.</text>
        <dbReference type="EC" id="2.7.13.3"/>
    </reaction>
</comment>
<dbReference type="PANTHER" id="PTHR24421">
    <property type="entry name" value="NITRATE/NITRITE SENSOR PROTEIN NARX-RELATED"/>
    <property type="match status" value="1"/>
</dbReference>
<evidence type="ECO:0000256" key="9">
    <source>
        <dbReference type="ARBA" id="ARBA00022679"/>
    </source>
</evidence>
<dbReference type="GO" id="GO:0016301">
    <property type="term" value="F:kinase activity"/>
    <property type="evidence" value="ECO:0007669"/>
    <property type="project" value="UniProtKB-KW"/>
</dbReference>
<dbReference type="EC" id="2.7.13.3" evidence="4"/>
<feature type="transmembrane region" description="Helical" evidence="20">
    <location>
        <begin position="63"/>
        <end position="87"/>
    </location>
</feature>
<dbReference type="SMART" id="SM00387">
    <property type="entry name" value="HATPase_c"/>
    <property type="match status" value="1"/>
</dbReference>
<keyword evidence="7" id="KW-0963">Cytoplasm</keyword>
<evidence type="ECO:0000256" key="14">
    <source>
        <dbReference type="ARBA" id="ARBA00023004"/>
    </source>
</evidence>
<evidence type="ECO:0000256" key="8">
    <source>
        <dbReference type="ARBA" id="ARBA00022553"/>
    </source>
</evidence>
<keyword evidence="23" id="KW-1185">Reference proteome</keyword>
<evidence type="ECO:0000256" key="10">
    <source>
        <dbReference type="ARBA" id="ARBA00022723"/>
    </source>
</evidence>
<dbReference type="InterPro" id="IPR036890">
    <property type="entry name" value="HATPase_C_sf"/>
</dbReference>
<feature type="domain" description="Histidine kinase" evidence="21">
    <location>
        <begin position="300"/>
        <end position="388"/>
    </location>
</feature>
<keyword evidence="6" id="KW-0004">4Fe-4S</keyword>
<keyword evidence="11" id="KW-0547">Nucleotide-binding</keyword>
<evidence type="ECO:0000313" key="23">
    <source>
        <dbReference type="Proteomes" id="UP000777440"/>
    </source>
</evidence>
<dbReference type="Pfam" id="PF02518">
    <property type="entry name" value="HATPase_c"/>
    <property type="match status" value="1"/>
</dbReference>
<evidence type="ECO:0000256" key="5">
    <source>
        <dbReference type="ARBA" id="ARBA00017322"/>
    </source>
</evidence>
<dbReference type="Gene3D" id="3.30.565.10">
    <property type="entry name" value="Histidine kinase-like ATPase, C-terminal domain"/>
    <property type="match status" value="1"/>
</dbReference>
<evidence type="ECO:0000256" key="16">
    <source>
        <dbReference type="ARBA" id="ARBA00023014"/>
    </source>
</evidence>